<dbReference type="AlphaFoldDB" id="A0AAP4C9G9"/>
<name>A0AAP4C9G9_9MICC</name>
<feature type="compositionally biased region" description="Basic and acidic residues" evidence="2">
    <location>
        <begin position="68"/>
        <end position="77"/>
    </location>
</feature>
<reference evidence="3" key="1">
    <citation type="submission" date="2023-05" db="EMBL/GenBank/DDBJ databases">
        <title>Cataloging the Phylogenetic Diversity of Human Bladder Bacteria.</title>
        <authorList>
            <person name="Du J."/>
        </authorList>
    </citation>
    <scope>NUCLEOTIDE SEQUENCE</scope>
    <source>
        <strain evidence="3">UMB9978</strain>
    </source>
</reference>
<keyword evidence="1" id="KW-0732">Signal</keyword>
<dbReference type="Proteomes" id="UP001240483">
    <property type="component" value="Unassembled WGS sequence"/>
</dbReference>
<dbReference type="InterPro" id="IPR043504">
    <property type="entry name" value="Peptidase_S1_PA_chymotrypsin"/>
</dbReference>
<feature type="compositionally biased region" description="Polar residues" evidence="2">
    <location>
        <begin position="17"/>
        <end position="32"/>
    </location>
</feature>
<evidence type="ECO:0008006" key="5">
    <source>
        <dbReference type="Google" id="ProtNLM"/>
    </source>
</evidence>
<evidence type="ECO:0000313" key="4">
    <source>
        <dbReference type="Proteomes" id="UP001240483"/>
    </source>
</evidence>
<comment type="caution">
    <text evidence="3">The sequence shown here is derived from an EMBL/GenBank/DDBJ whole genome shotgun (WGS) entry which is preliminary data.</text>
</comment>
<dbReference type="Gene3D" id="2.40.10.10">
    <property type="entry name" value="Trypsin-like serine proteases"/>
    <property type="match status" value="2"/>
</dbReference>
<accession>A0AAP4C9G9</accession>
<evidence type="ECO:0000256" key="1">
    <source>
        <dbReference type="ARBA" id="ARBA00022729"/>
    </source>
</evidence>
<dbReference type="SUPFAM" id="SSF50494">
    <property type="entry name" value="Trypsin-like serine proteases"/>
    <property type="match status" value="1"/>
</dbReference>
<dbReference type="InterPro" id="IPR009003">
    <property type="entry name" value="Peptidase_S1_PA"/>
</dbReference>
<protein>
    <recommendedName>
        <fullName evidence="5">Peptidase</fullName>
    </recommendedName>
</protein>
<feature type="region of interest" description="Disordered" evidence="2">
    <location>
        <begin position="1"/>
        <end position="97"/>
    </location>
</feature>
<gene>
    <name evidence="3" type="ORF">QP116_09205</name>
</gene>
<proteinExistence type="predicted"/>
<dbReference type="InterPro" id="IPR050966">
    <property type="entry name" value="Glutamyl_endopeptidase"/>
</dbReference>
<dbReference type="PANTHER" id="PTHR15462">
    <property type="entry name" value="SERINE PROTEASE"/>
    <property type="match status" value="1"/>
</dbReference>
<evidence type="ECO:0000313" key="3">
    <source>
        <dbReference type="EMBL" id="MDK6275903.1"/>
    </source>
</evidence>
<dbReference type="RefSeq" id="WP_285333550.1">
    <property type="nucleotide sequence ID" value="NZ_JASODW010000016.1"/>
</dbReference>
<organism evidence="3 4">
    <name type="scientific">Pseudoglutamicibacter cumminsii</name>
    <dbReference type="NCBI Taxonomy" id="156979"/>
    <lineage>
        <taxon>Bacteria</taxon>
        <taxon>Bacillati</taxon>
        <taxon>Actinomycetota</taxon>
        <taxon>Actinomycetes</taxon>
        <taxon>Micrococcales</taxon>
        <taxon>Micrococcaceae</taxon>
        <taxon>Pseudoglutamicibacter</taxon>
    </lineage>
</organism>
<sequence length="312" mass="33861">MPPAHASPIADDDTGDQPVSANAPSVDLSRSSARGLDPTGYWTEEKMRSAIPADKLAPEFYQTDTNPSDERSKRLSLGEDLSDPVYPELSPGQQTRNAVVPSTAGKVFFSYKGKNYVCSGSAINGPTKNVVSTAGHCVHGGKGEGWHSNIAFAPAYYNGASGYGLWNWKTAYTFTGWTNSSDFSRDQAFFTVHPRNGRTLVATVGGNGLAYNYGHNQTGVRIWGWPAEKPYDGTTPYYCDGNTKKWRFWSSDMIMPCDMTGGASGGPWLRTRIDANLGHVFGVTSRRTTSGSKLLISTPFDDAVKNLFQGIK</sequence>
<dbReference type="PANTHER" id="PTHR15462:SF19">
    <property type="entry name" value="PEPTIDASE S1 DOMAIN-CONTAINING PROTEIN"/>
    <property type="match status" value="1"/>
</dbReference>
<dbReference type="EMBL" id="JASODW010000016">
    <property type="protein sequence ID" value="MDK6275903.1"/>
    <property type="molecule type" value="Genomic_DNA"/>
</dbReference>
<evidence type="ECO:0000256" key="2">
    <source>
        <dbReference type="SAM" id="MobiDB-lite"/>
    </source>
</evidence>